<dbReference type="CDD" id="cd07716">
    <property type="entry name" value="RNaseZ_short-form-like_MBL-fold"/>
    <property type="match status" value="1"/>
</dbReference>
<evidence type="ECO:0000313" key="3">
    <source>
        <dbReference type="EMBL" id="QBP17884.1"/>
    </source>
</evidence>
<dbReference type="InterPro" id="IPR001279">
    <property type="entry name" value="Metallo-B-lactamas"/>
</dbReference>
<dbReference type="SMART" id="SM00849">
    <property type="entry name" value="Lactamase_B"/>
    <property type="match status" value="1"/>
</dbReference>
<organism evidence="3 4">
    <name type="scientific">Acetilactobacillus jinshanensis</name>
    <dbReference type="NCBI Taxonomy" id="1720083"/>
    <lineage>
        <taxon>Bacteria</taxon>
        <taxon>Bacillati</taxon>
        <taxon>Bacillota</taxon>
        <taxon>Bacilli</taxon>
        <taxon>Lactobacillales</taxon>
        <taxon>Lactobacillaceae</taxon>
        <taxon>Acetilactobacillus</taxon>
    </lineage>
</organism>
<dbReference type="KEGG" id="lji:ELX58_01675"/>
<accession>A0A4P6ZJT2</accession>
<evidence type="ECO:0000313" key="4">
    <source>
        <dbReference type="Proteomes" id="UP000294321"/>
    </source>
</evidence>
<gene>
    <name evidence="3" type="ORF">ELX58_01675</name>
</gene>
<dbReference type="PANTHER" id="PTHR46018">
    <property type="entry name" value="ZINC PHOSPHODIESTERASE ELAC PROTEIN 1"/>
    <property type="match status" value="1"/>
</dbReference>
<name>A0A4P6ZJT2_9LACO</name>
<protein>
    <submittedName>
        <fullName evidence="3">MBL fold metallo-hydrolase</fullName>
    </submittedName>
</protein>
<dbReference type="EMBL" id="CP034726">
    <property type="protein sequence ID" value="QBP17884.1"/>
    <property type="molecule type" value="Genomic_DNA"/>
</dbReference>
<dbReference type="Pfam" id="PF00753">
    <property type="entry name" value="Lactamase_B"/>
    <property type="match status" value="1"/>
</dbReference>
<feature type="domain" description="Metallo-beta-lactamase" evidence="2">
    <location>
        <begin position="18"/>
        <end position="199"/>
    </location>
</feature>
<sequence length="248" mass="27541">MKLRVIGCYGGYPAKGVGTSSYLLTAGDYHLLIDCGSGDLLSLEKYFDPLKLNAVVLSHYHWDHIADVGVLQYYWQLHTEGRQESVLPIYGNSADPLNLGSLTWPNSTKGEGYNGNSKLNLGPLTITFKRTIHPVPAYAMRIEDNHTKHVLVYTADSNYFEGLAKFAQNADLLVTDTNYYANKNSVEPRWHMTSSECGKLAKQSNCKKLLLSHLPQYGDLKQLITEARKTAGSKPRIGLAHVGKVVEI</sequence>
<dbReference type="InterPro" id="IPR036866">
    <property type="entry name" value="RibonucZ/Hydroxyglut_hydro"/>
</dbReference>
<proteinExistence type="predicted"/>
<dbReference type="OrthoDB" id="9794898at2"/>
<dbReference type="PANTHER" id="PTHR46018:SF4">
    <property type="entry name" value="METALLO-HYDROLASE YHFI-RELATED"/>
    <property type="match status" value="1"/>
</dbReference>
<dbReference type="RefSeq" id="WP_133441429.1">
    <property type="nucleotide sequence ID" value="NZ_CP034726.1"/>
</dbReference>
<keyword evidence="4" id="KW-1185">Reference proteome</keyword>
<keyword evidence="3" id="KW-0378">Hydrolase</keyword>
<dbReference type="AlphaFoldDB" id="A0A4P6ZJT2"/>
<evidence type="ECO:0000259" key="2">
    <source>
        <dbReference type="SMART" id="SM00849"/>
    </source>
</evidence>
<dbReference type="SUPFAM" id="SSF56281">
    <property type="entry name" value="Metallo-hydrolase/oxidoreductase"/>
    <property type="match status" value="1"/>
</dbReference>
<keyword evidence="1" id="KW-0862">Zinc</keyword>
<evidence type="ECO:0000256" key="1">
    <source>
        <dbReference type="ARBA" id="ARBA00022833"/>
    </source>
</evidence>
<dbReference type="Gene3D" id="3.60.15.10">
    <property type="entry name" value="Ribonuclease Z/Hydroxyacylglutathione hydrolase-like"/>
    <property type="match status" value="1"/>
</dbReference>
<reference evidence="4" key="1">
    <citation type="submission" date="2018-12" db="EMBL/GenBank/DDBJ databases">
        <title>A new species of lactobacillus.</title>
        <authorList>
            <person name="Jian Y."/>
            <person name="Xin L."/>
            <person name="Hong Z.J."/>
            <person name="Ming L.Z."/>
            <person name="Hong X.Z."/>
        </authorList>
    </citation>
    <scope>NUCLEOTIDE SEQUENCE [LARGE SCALE GENOMIC DNA]</scope>
    <source>
        <strain evidence="4">HSLZ-75</strain>
    </source>
</reference>
<dbReference type="Proteomes" id="UP000294321">
    <property type="component" value="Chromosome"/>
</dbReference>
<dbReference type="GO" id="GO:0042781">
    <property type="term" value="F:3'-tRNA processing endoribonuclease activity"/>
    <property type="evidence" value="ECO:0007669"/>
    <property type="project" value="TreeGrafter"/>
</dbReference>